<dbReference type="OMA" id="RYKHWCC"/>
<dbReference type="EMBL" id="KD024927">
    <property type="protein sequence ID" value="EMS66974.1"/>
    <property type="molecule type" value="Genomic_DNA"/>
</dbReference>
<accession>M8B0I2</accession>
<evidence type="ECO:0000313" key="1">
    <source>
        <dbReference type="EMBL" id="EMS66974.1"/>
    </source>
</evidence>
<protein>
    <submittedName>
        <fullName evidence="1">Uncharacterized protein</fullName>
    </submittedName>
</protein>
<gene>
    <name evidence="1" type="ORF">TRIUR3_21361</name>
</gene>
<dbReference type="AlphaFoldDB" id="M8B0I2"/>
<name>M8B0I2_TRIUA</name>
<organism evidence="1">
    <name type="scientific">Triticum urartu</name>
    <name type="common">Red wild einkorn</name>
    <name type="synonym">Crithodium urartu</name>
    <dbReference type="NCBI Taxonomy" id="4572"/>
    <lineage>
        <taxon>Eukaryota</taxon>
        <taxon>Viridiplantae</taxon>
        <taxon>Streptophyta</taxon>
        <taxon>Embryophyta</taxon>
        <taxon>Tracheophyta</taxon>
        <taxon>Spermatophyta</taxon>
        <taxon>Magnoliopsida</taxon>
        <taxon>Liliopsida</taxon>
        <taxon>Poales</taxon>
        <taxon>Poaceae</taxon>
        <taxon>BOP clade</taxon>
        <taxon>Pooideae</taxon>
        <taxon>Triticodae</taxon>
        <taxon>Triticeae</taxon>
        <taxon>Triticinae</taxon>
        <taxon>Triticum</taxon>
    </lineage>
</organism>
<reference evidence="1" key="1">
    <citation type="journal article" date="2013" name="Nature">
        <title>Draft genome of the wheat A-genome progenitor Triticum urartu.</title>
        <authorList>
            <person name="Ling H.Q."/>
            <person name="Zhao S."/>
            <person name="Liu D."/>
            <person name="Wang J."/>
            <person name="Sun H."/>
            <person name="Zhang C."/>
            <person name="Fan H."/>
            <person name="Li D."/>
            <person name="Dong L."/>
            <person name="Tao Y."/>
            <person name="Gao C."/>
            <person name="Wu H."/>
            <person name="Li Y."/>
            <person name="Cui Y."/>
            <person name="Guo X."/>
            <person name="Zheng S."/>
            <person name="Wang B."/>
            <person name="Yu K."/>
            <person name="Liang Q."/>
            <person name="Yang W."/>
            <person name="Lou X."/>
            <person name="Chen J."/>
            <person name="Feng M."/>
            <person name="Jian J."/>
            <person name="Zhang X."/>
            <person name="Luo G."/>
            <person name="Jiang Y."/>
            <person name="Liu J."/>
            <person name="Wang Z."/>
            <person name="Sha Y."/>
            <person name="Zhang B."/>
            <person name="Wu H."/>
            <person name="Tang D."/>
            <person name="Shen Q."/>
            <person name="Xue P."/>
            <person name="Zou S."/>
            <person name="Wang X."/>
            <person name="Liu X."/>
            <person name="Wang F."/>
            <person name="Yang Y."/>
            <person name="An X."/>
            <person name="Dong Z."/>
            <person name="Zhang K."/>
            <person name="Zhang X."/>
            <person name="Luo M.C."/>
            <person name="Dvorak J."/>
            <person name="Tong Y."/>
            <person name="Wang J."/>
            <person name="Yang H."/>
            <person name="Li Z."/>
            <person name="Wang D."/>
            <person name="Zhang A."/>
            <person name="Wang J."/>
        </authorList>
    </citation>
    <scope>NUCLEOTIDE SEQUENCE</scope>
</reference>
<proteinExistence type="predicted"/>
<sequence length="93" mass="10876">MAETKLHGDVHFCNTSGLHFPLPWTYGYLIVKNKSRKYRHASSHGRKSNMKFLSASNCFHLYSAEFLPSMGLYMGIIYKGYVLCRYKHWCCFV</sequence>